<accession>A0AAD5PXX8</accession>
<proteinExistence type="predicted"/>
<gene>
    <name evidence="1" type="ORF">GHT06_010985</name>
</gene>
<organism evidence="1 2">
    <name type="scientific">Daphnia sinensis</name>
    <dbReference type="NCBI Taxonomy" id="1820382"/>
    <lineage>
        <taxon>Eukaryota</taxon>
        <taxon>Metazoa</taxon>
        <taxon>Ecdysozoa</taxon>
        <taxon>Arthropoda</taxon>
        <taxon>Crustacea</taxon>
        <taxon>Branchiopoda</taxon>
        <taxon>Diplostraca</taxon>
        <taxon>Cladocera</taxon>
        <taxon>Anomopoda</taxon>
        <taxon>Daphniidae</taxon>
        <taxon>Daphnia</taxon>
        <taxon>Daphnia similis group</taxon>
    </lineage>
</organism>
<reference evidence="1 2" key="1">
    <citation type="submission" date="2022-05" db="EMBL/GenBank/DDBJ databases">
        <title>A multi-omics perspective on studying reproductive biology in Daphnia sinensis.</title>
        <authorList>
            <person name="Jia J."/>
        </authorList>
    </citation>
    <scope>NUCLEOTIDE SEQUENCE [LARGE SCALE GENOMIC DNA]</scope>
    <source>
        <strain evidence="1 2">WSL</strain>
    </source>
</reference>
<dbReference type="AlphaFoldDB" id="A0AAD5PXX8"/>
<dbReference type="EMBL" id="WJBH02000002">
    <property type="protein sequence ID" value="KAI9563522.1"/>
    <property type="molecule type" value="Genomic_DNA"/>
</dbReference>
<name>A0AAD5PXX8_9CRUS</name>
<evidence type="ECO:0000313" key="2">
    <source>
        <dbReference type="Proteomes" id="UP000820818"/>
    </source>
</evidence>
<keyword evidence="2" id="KW-1185">Reference proteome</keyword>
<comment type="caution">
    <text evidence="1">The sequence shown here is derived from an EMBL/GenBank/DDBJ whole genome shotgun (WGS) entry which is preliminary data.</text>
</comment>
<dbReference type="Proteomes" id="UP000820818">
    <property type="component" value="Linkage Group LG2"/>
</dbReference>
<protein>
    <submittedName>
        <fullName evidence="1">Uncharacterized protein</fullName>
    </submittedName>
</protein>
<sequence>MQMEQRYLKSFQLPLEVRQDRTNILNRFWGYCNWIEIRTGCMDPPLILREEGLADEDSTCAFNPQSTRWCLEDTFHWRTACHVDNNAEAGCDIEADVLLNGTTSLHSAKLKSYWIFFHCEEKLRCQNE</sequence>
<evidence type="ECO:0000313" key="1">
    <source>
        <dbReference type="EMBL" id="KAI9563522.1"/>
    </source>
</evidence>